<evidence type="ECO:0008006" key="3">
    <source>
        <dbReference type="Google" id="ProtNLM"/>
    </source>
</evidence>
<accession>A0A382ASB5</accession>
<dbReference type="InterPro" id="IPR053714">
    <property type="entry name" value="Iso_Racemase_Enz_sf"/>
</dbReference>
<evidence type="ECO:0000313" key="2">
    <source>
        <dbReference type="EMBL" id="SVB04319.1"/>
    </source>
</evidence>
<organism evidence="2">
    <name type="scientific">marine metagenome</name>
    <dbReference type="NCBI Taxonomy" id="408172"/>
    <lineage>
        <taxon>unclassified sequences</taxon>
        <taxon>metagenomes</taxon>
        <taxon>ecological metagenomes</taxon>
    </lineage>
</organism>
<dbReference type="PANTHER" id="PTHR28047:SF5">
    <property type="entry name" value="PROTEIN DCG1"/>
    <property type="match status" value="1"/>
</dbReference>
<dbReference type="GO" id="GO:0047661">
    <property type="term" value="F:amino-acid racemase activity"/>
    <property type="evidence" value="ECO:0007669"/>
    <property type="project" value="InterPro"/>
</dbReference>
<sequence>MTNNNDKIKIYYQFATAKRKTDNGKVEVIKRKNFLKNHISLNTEITLGIPSRGPGSIETEYDEAIAIPNVVRSIIKAEKNGFDVAIISCFSDPGLDACREKVKIPVIGSGENAMLLASQLGNNFSILSPLQTNIANFNKKILSMGLEKKYCSTRAIGMSVLDLAKNKKKTLKKLTAVALKTIKEDNADVLILGCMSMAFHDITLEIQNKLNIPVINPVKASLLCAEGLVKMEISHSKIAFPTPSIKKIY</sequence>
<evidence type="ECO:0000256" key="1">
    <source>
        <dbReference type="ARBA" id="ARBA00038414"/>
    </source>
</evidence>
<proteinExistence type="inferred from homology"/>
<dbReference type="InterPro" id="IPR052186">
    <property type="entry name" value="Hydantoin_racemase-like"/>
</dbReference>
<dbReference type="AlphaFoldDB" id="A0A382ASB5"/>
<dbReference type="EMBL" id="UINC01026594">
    <property type="protein sequence ID" value="SVB04319.1"/>
    <property type="molecule type" value="Genomic_DNA"/>
</dbReference>
<name>A0A382ASB5_9ZZZZ</name>
<dbReference type="Pfam" id="PF01177">
    <property type="entry name" value="Asp_Glu_race"/>
    <property type="match status" value="1"/>
</dbReference>
<protein>
    <recommendedName>
        <fullName evidence="3">Hydantoin racemase</fullName>
    </recommendedName>
</protein>
<reference evidence="2" key="1">
    <citation type="submission" date="2018-05" db="EMBL/GenBank/DDBJ databases">
        <authorList>
            <person name="Lanie J.A."/>
            <person name="Ng W.-L."/>
            <person name="Kazmierczak K.M."/>
            <person name="Andrzejewski T.M."/>
            <person name="Davidsen T.M."/>
            <person name="Wayne K.J."/>
            <person name="Tettelin H."/>
            <person name="Glass J.I."/>
            <person name="Rusch D."/>
            <person name="Podicherti R."/>
            <person name="Tsui H.-C.T."/>
            <person name="Winkler M.E."/>
        </authorList>
    </citation>
    <scope>NUCLEOTIDE SEQUENCE</scope>
</reference>
<dbReference type="Gene3D" id="3.40.50.12500">
    <property type="match status" value="1"/>
</dbReference>
<gene>
    <name evidence="2" type="ORF">METZ01_LOCUS157173</name>
</gene>
<comment type="similarity">
    <text evidence="1">Belongs to the HyuE racemase family.</text>
</comment>
<dbReference type="PANTHER" id="PTHR28047">
    <property type="entry name" value="PROTEIN DCG1"/>
    <property type="match status" value="1"/>
</dbReference>
<dbReference type="InterPro" id="IPR015942">
    <property type="entry name" value="Asp/Glu/hydantoin_racemase"/>
</dbReference>